<gene>
    <name evidence="6" type="ORF">Tco_1110366</name>
</gene>
<comment type="similarity">
    <text evidence="1">Belongs to the helicase family.</text>
</comment>
<evidence type="ECO:0000259" key="5">
    <source>
        <dbReference type="Pfam" id="PF21530"/>
    </source>
</evidence>
<evidence type="ECO:0000256" key="1">
    <source>
        <dbReference type="RuleBase" id="RU363044"/>
    </source>
</evidence>
<keyword evidence="1" id="KW-0234">DNA repair</keyword>
<comment type="caution">
    <text evidence="6">The sequence shown here is derived from an EMBL/GenBank/DDBJ whole genome shotgun (WGS) entry which is preliminary data.</text>
</comment>
<dbReference type="Gene3D" id="3.40.50.300">
    <property type="entry name" value="P-loop containing nucleotide triphosphate hydrolases"/>
    <property type="match status" value="1"/>
</dbReference>
<name>A0ABQ5IL11_9ASTR</name>
<dbReference type="PANTHER" id="PTHR10492">
    <property type="match status" value="1"/>
</dbReference>
<evidence type="ECO:0000259" key="4">
    <source>
        <dbReference type="Pfam" id="PF14214"/>
    </source>
</evidence>
<reference evidence="6" key="2">
    <citation type="submission" date="2022-01" db="EMBL/GenBank/DDBJ databases">
        <authorList>
            <person name="Yamashiro T."/>
            <person name="Shiraishi A."/>
            <person name="Satake H."/>
            <person name="Nakayama K."/>
        </authorList>
    </citation>
    <scope>NUCLEOTIDE SEQUENCE</scope>
</reference>
<dbReference type="Pfam" id="PF21530">
    <property type="entry name" value="Pif1_2B_dom"/>
    <property type="match status" value="1"/>
</dbReference>
<dbReference type="EC" id="5.6.2.3" evidence="1"/>
<feature type="compositionally biased region" description="Polar residues" evidence="2">
    <location>
        <begin position="136"/>
        <end position="153"/>
    </location>
</feature>
<keyword evidence="1" id="KW-0067">ATP-binding</keyword>
<dbReference type="GO" id="GO:0004386">
    <property type="term" value="F:helicase activity"/>
    <property type="evidence" value="ECO:0007669"/>
    <property type="project" value="UniProtKB-KW"/>
</dbReference>
<dbReference type="Pfam" id="PF14214">
    <property type="entry name" value="Helitron_like_N"/>
    <property type="match status" value="1"/>
</dbReference>
<keyword evidence="1 6" id="KW-0347">Helicase</keyword>
<keyword evidence="1" id="KW-0233">DNA recombination</keyword>
<dbReference type="InterPro" id="IPR025476">
    <property type="entry name" value="Helitron_helicase-like"/>
</dbReference>
<comment type="catalytic activity">
    <reaction evidence="1">
        <text>ATP + H2O = ADP + phosphate + H(+)</text>
        <dbReference type="Rhea" id="RHEA:13065"/>
        <dbReference type="ChEBI" id="CHEBI:15377"/>
        <dbReference type="ChEBI" id="CHEBI:15378"/>
        <dbReference type="ChEBI" id="CHEBI:30616"/>
        <dbReference type="ChEBI" id="CHEBI:43474"/>
        <dbReference type="ChEBI" id="CHEBI:456216"/>
        <dbReference type="EC" id="5.6.2.3"/>
    </reaction>
</comment>
<feature type="domain" description="DNA helicase Pif1-like 2B" evidence="5">
    <location>
        <begin position="1373"/>
        <end position="1419"/>
    </location>
</feature>
<keyword evidence="1" id="KW-0378">Hydrolase</keyword>
<proteinExistence type="inferred from homology"/>
<feature type="region of interest" description="Disordered" evidence="2">
    <location>
        <begin position="115"/>
        <end position="153"/>
    </location>
</feature>
<sequence length="1600" mass="183001">MRYHCPNTDVIMKTKRKLVPKSNAVSNTLRSVEENVVFRDLCHNVDDVGPSVVPKKQFVRQPDLESLRGDENVVVRNLCHNIDGAGPCDNIDGVGPSVSSKRVCQTVVSKRHCKRQSDQGSQLFGMPSALGHQPLLQPTSGNDVNRDSNSNSQQYRRVIHGVDSDTLSNRPLDLGTQEPVVPVSTGSVDAPSSMNTQSHIRLESATSGHTLDRQARVSGPTSDYKYIGSWSLCPAEGEPPWFFQLYIYDTDNEVDNCMSHFGGNNSTLRRDIVEGLIDMLDTHNALVQLFRTAHEKYEDIHVPNFKVRLYNVVGAREYKLPTGDMLGAIVYEPGPESDMDYDIVLEERSGYPQRVNKLHPSYMSLQFPLLFIYGQDGYSKELRMIGTTGSSSEQKRLTMKAYYSYYLHDCANCYNYLSRTGRLFQQYVVTAFCAIEQHRIDYIREHQNDIRNEYLSGIYDAINQGDNDGSNCGAKLILPQSFVGGPRYMYSHYLDALAICRVHGNPSFFITFTCNVKWPEITEYMAEYPQLTTTDRADIVDRVFEMKIHQFIHYLRDAQPFGKTVAVLYTVEFQKRGLPHCHTLLWIDESVRVRRDEDIDIYISAELPSKETDPECHRIVSELMMHRPCGLAYPSASCMQNSSRCKKNFPKEYCGRTYIDKNGFVHYKRRDTGVTTFKQDIELDNGYVVPYNRTLLRTFYAHINVEYCGWTMLIKYLFKYISKGTDRVVARISKNNPSTAAPCATACTSRPQIMVDEIKNFLDSRYISPHEACWRIFEFEIHYREPAVQILSDHLQNMQRVVFKERDRLDSIVVNPHRKKTTLTEWLYYNEHNTYGRHLTYLNFPSEFVWYADGKYWRRRRMRNKSSIGRLIYVHPASGDLFYQRMLLSHQKGCTSFPGIRTIDIVYPTCRAACEALGLLEDDREWETTLKEAVVTATPAELRTLLAHILSFCQVSDPIRLWKRTWKSMSGDIPYTSSISLDIPDLQVDDSELEEYVLYELESCLNHCSKSLTDFGLPLPPEHLMSVLRNKLLMEEKCYDRQLLAKERDRLLPKLNDKQRHIFSLIIQACLNNTQELVFVYGHGGTGKTFLWKSIIYALRCEGRIVLAVASSGIASLLLPAGRTAHSRFKLPLDPTDTSVCAIKKNTQLATLLKETRLIIWDESLMNNRRCFETLDRTLRDILDEPNRLFGGKTVMLGGDFRQTLPVKKSATRDDIIRSSVAKSYIWHHFKVHYLTENMRLNHNHLQLIDRQKVSIFAQWLLDIGNGHIGTPDESDPENTSWINIPDEYCIPNDENGLTKLIKFIYDDDTLHNPTAMKLQEKAIVCPKNDIADIINAKVLSMLSGRTHTYISVDDAIPHGHDGGEVELLYPKEYLNSLSFAGLPPHRLELKIGTPIMLLRNLNIADGLCNGTCLIVKQLLPKVIEAQIITGTRVSQKVFLPRIPLTIKDPRIPFIFKRKQFPIKVCYAMTINKSQGQSLKKIGVYLSEPVFGHGCILDISLLPRLTETACLHFLKKMASTSNIDKAREDKGKMVIAEPEVTNIADLRPIHSNKTIEIVGTLIQANMDVKDAYYFDQSLQLQRAYRISTSVKIVKKMKHDD</sequence>
<dbReference type="InterPro" id="IPR027417">
    <property type="entry name" value="P-loop_NTPase"/>
</dbReference>
<dbReference type="InterPro" id="IPR010285">
    <property type="entry name" value="DNA_helicase_pif1-like_DEAD"/>
</dbReference>
<keyword evidence="7" id="KW-1185">Reference proteome</keyword>
<comment type="cofactor">
    <cofactor evidence="1">
        <name>Mg(2+)</name>
        <dbReference type="ChEBI" id="CHEBI:18420"/>
    </cofactor>
</comment>
<evidence type="ECO:0000313" key="6">
    <source>
        <dbReference type="EMBL" id="GJU00028.1"/>
    </source>
</evidence>
<accession>A0ABQ5IL11</accession>
<keyword evidence="1" id="KW-0547">Nucleotide-binding</keyword>
<reference evidence="6" key="1">
    <citation type="journal article" date="2022" name="Int. J. Mol. Sci.">
        <title>Draft Genome of Tanacetum Coccineum: Genomic Comparison of Closely Related Tanacetum-Family Plants.</title>
        <authorList>
            <person name="Yamashiro T."/>
            <person name="Shiraishi A."/>
            <person name="Nakayama K."/>
            <person name="Satake H."/>
        </authorList>
    </citation>
    <scope>NUCLEOTIDE SEQUENCE</scope>
</reference>
<dbReference type="InterPro" id="IPR049163">
    <property type="entry name" value="Pif1-like_2B_dom"/>
</dbReference>
<dbReference type="SUPFAM" id="SSF52540">
    <property type="entry name" value="P-loop containing nucleoside triphosphate hydrolases"/>
    <property type="match status" value="2"/>
</dbReference>
<keyword evidence="1" id="KW-0227">DNA damage</keyword>
<feature type="domain" description="DNA helicase Pif1-like DEAD-box helicase" evidence="3">
    <location>
        <begin position="1054"/>
        <end position="1273"/>
    </location>
</feature>
<evidence type="ECO:0000259" key="3">
    <source>
        <dbReference type="Pfam" id="PF05970"/>
    </source>
</evidence>
<evidence type="ECO:0000256" key="2">
    <source>
        <dbReference type="SAM" id="MobiDB-lite"/>
    </source>
</evidence>
<organism evidence="6 7">
    <name type="scientific">Tanacetum coccineum</name>
    <dbReference type="NCBI Taxonomy" id="301880"/>
    <lineage>
        <taxon>Eukaryota</taxon>
        <taxon>Viridiplantae</taxon>
        <taxon>Streptophyta</taxon>
        <taxon>Embryophyta</taxon>
        <taxon>Tracheophyta</taxon>
        <taxon>Spermatophyta</taxon>
        <taxon>Magnoliopsida</taxon>
        <taxon>eudicotyledons</taxon>
        <taxon>Gunneridae</taxon>
        <taxon>Pentapetalae</taxon>
        <taxon>asterids</taxon>
        <taxon>campanulids</taxon>
        <taxon>Asterales</taxon>
        <taxon>Asteraceae</taxon>
        <taxon>Asteroideae</taxon>
        <taxon>Anthemideae</taxon>
        <taxon>Anthemidinae</taxon>
        <taxon>Tanacetum</taxon>
    </lineage>
</organism>
<dbReference type="EMBL" id="BQNB010020824">
    <property type="protein sequence ID" value="GJU00028.1"/>
    <property type="molecule type" value="Genomic_DNA"/>
</dbReference>
<dbReference type="Proteomes" id="UP001151760">
    <property type="component" value="Unassembled WGS sequence"/>
</dbReference>
<feature type="domain" description="Helitron helicase-like" evidence="4">
    <location>
        <begin position="402"/>
        <end position="585"/>
    </location>
</feature>
<protein>
    <recommendedName>
        <fullName evidence="1">ATP-dependent DNA helicase</fullName>
        <ecNumber evidence="1">5.6.2.3</ecNumber>
    </recommendedName>
</protein>
<dbReference type="PANTHER" id="PTHR10492:SF96">
    <property type="entry name" value="ATP-DEPENDENT DNA HELICASE"/>
    <property type="match status" value="1"/>
</dbReference>
<dbReference type="Pfam" id="PF05970">
    <property type="entry name" value="PIF1"/>
    <property type="match status" value="1"/>
</dbReference>
<evidence type="ECO:0000313" key="7">
    <source>
        <dbReference type="Proteomes" id="UP001151760"/>
    </source>
</evidence>